<evidence type="ECO:0000256" key="1">
    <source>
        <dbReference type="ARBA" id="ARBA00009986"/>
    </source>
</evidence>
<comment type="pathway">
    <text evidence="4">Amine and polyamine biosynthesis; betaine biosynthesis via choline pathway; betaine from betaine aldehyde: step 1/1.</text>
</comment>
<dbReference type="InterPro" id="IPR015590">
    <property type="entry name" value="Aldehyde_DH_dom"/>
</dbReference>
<dbReference type="PROSITE" id="PS00687">
    <property type="entry name" value="ALDEHYDE_DEHYDR_GLU"/>
    <property type="match status" value="1"/>
</dbReference>
<evidence type="ECO:0000313" key="9">
    <source>
        <dbReference type="Proteomes" id="UP000653056"/>
    </source>
</evidence>
<dbReference type="RefSeq" id="WP_189472912.1">
    <property type="nucleotide sequence ID" value="NZ_BMXS01000041.1"/>
</dbReference>
<feature type="domain" description="Aldehyde dehydrogenase" evidence="7">
    <location>
        <begin position="13"/>
        <end position="479"/>
    </location>
</feature>
<comment type="caution">
    <text evidence="8">The sequence shown here is derived from an EMBL/GenBank/DDBJ whole genome shotgun (WGS) entry which is preliminary data.</text>
</comment>
<dbReference type="InterPro" id="IPR016161">
    <property type="entry name" value="Ald_DH/histidinol_DH"/>
</dbReference>
<proteinExistence type="inferred from homology"/>
<evidence type="ECO:0000256" key="5">
    <source>
        <dbReference type="PROSITE-ProRule" id="PRU10007"/>
    </source>
</evidence>
<keyword evidence="2 6" id="KW-0560">Oxidoreductase</keyword>
<evidence type="ECO:0000256" key="2">
    <source>
        <dbReference type="ARBA" id="ARBA00023002"/>
    </source>
</evidence>
<dbReference type="Gene3D" id="3.40.309.10">
    <property type="entry name" value="Aldehyde Dehydrogenase, Chain A, domain 2"/>
    <property type="match status" value="1"/>
</dbReference>
<sequence length="493" mass="53851">MKSYNNLYINGQWTQPVKGQTFPAIDPSDETVIAEVGAATAEDVDAAVKAAREAFDHGPWPRMSGKERAGYLRRIAEGIRARVNDLAMLEVRDNGKPLPEAVWDIEDTAGCFDFYANLAERSDEQPERTIELSMDGFVSKAIKEPVGVVAAITPWNFPMLMASWKVAPAIAAGCTIVLKPSEVTSLTALELADICQEAGLPAGVVNIVTGMGPEAGAPLSEHPLVDKIAFTGSVPTGSRLMKCAAQDIKNISLELGGKSPLIIFDDCDLEAAVEWLMFGIFWNKGEVCSATSRVLVQENLYPRLLERLVEETRKLKIGNGMEDGVLLGPLVNAAQYEKVTQAIEDGKKAGATLLYGGTRPEGLDRGYYLDPAIFVDVPVDNDLWKEEVFGPVVAIRSFSTEEEAVSVANDSEYGLAGAVMSKDLERCERVARNLKAGIIWINCSQPTFVEAPWGGYKKSGIGRELGEWGYENYLETKQITSYVTDKPWGWFIK</sequence>
<comment type="similarity">
    <text evidence="1 6">Belongs to the aldehyde dehydrogenase family.</text>
</comment>
<dbReference type="Gene3D" id="3.40.605.10">
    <property type="entry name" value="Aldehyde Dehydrogenase, Chain A, domain 1"/>
    <property type="match status" value="1"/>
</dbReference>
<dbReference type="InterPro" id="IPR016163">
    <property type="entry name" value="Ald_DH_C"/>
</dbReference>
<dbReference type="Pfam" id="PF00171">
    <property type="entry name" value="Aldedh"/>
    <property type="match status" value="1"/>
</dbReference>
<evidence type="ECO:0000313" key="8">
    <source>
        <dbReference type="EMBL" id="GGY11056.1"/>
    </source>
</evidence>
<organism evidence="8 9">
    <name type="scientific">Litchfieldella qijiaojingensis</name>
    <dbReference type="NCBI Taxonomy" id="980347"/>
    <lineage>
        <taxon>Bacteria</taxon>
        <taxon>Pseudomonadati</taxon>
        <taxon>Pseudomonadota</taxon>
        <taxon>Gammaproteobacteria</taxon>
        <taxon>Oceanospirillales</taxon>
        <taxon>Halomonadaceae</taxon>
        <taxon>Litchfieldella</taxon>
    </lineage>
</organism>
<reference evidence="9" key="1">
    <citation type="journal article" date="2019" name="Int. J. Syst. Evol. Microbiol.">
        <title>The Global Catalogue of Microorganisms (GCM) 10K type strain sequencing project: providing services to taxonomists for standard genome sequencing and annotation.</title>
        <authorList>
            <consortium name="The Broad Institute Genomics Platform"/>
            <consortium name="The Broad Institute Genome Sequencing Center for Infectious Disease"/>
            <person name="Wu L."/>
            <person name="Ma J."/>
        </authorList>
    </citation>
    <scope>NUCLEOTIDE SEQUENCE [LARGE SCALE GENOMIC DNA]</scope>
    <source>
        <strain evidence="9">KCTC 22228</strain>
    </source>
</reference>
<dbReference type="EMBL" id="BMXS01000041">
    <property type="protein sequence ID" value="GGY11056.1"/>
    <property type="molecule type" value="Genomic_DNA"/>
</dbReference>
<dbReference type="InterPro" id="IPR016160">
    <property type="entry name" value="Ald_DH_CS_CYS"/>
</dbReference>
<evidence type="ECO:0000256" key="4">
    <source>
        <dbReference type="ARBA" id="ARBA00037921"/>
    </source>
</evidence>
<keyword evidence="9" id="KW-1185">Reference proteome</keyword>
<keyword evidence="3" id="KW-0520">NAD</keyword>
<dbReference type="InterPro" id="IPR016162">
    <property type="entry name" value="Ald_DH_N"/>
</dbReference>
<accession>A0ABQ2ZF19</accession>
<dbReference type="PANTHER" id="PTHR43860">
    <property type="entry name" value="BETAINE ALDEHYDE DEHYDROGENASE"/>
    <property type="match status" value="1"/>
</dbReference>
<evidence type="ECO:0000256" key="3">
    <source>
        <dbReference type="ARBA" id="ARBA00023027"/>
    </source>
</evidence>
<dbReference type="InterPro" id="IPR029510">
    <property type="entry name" value="Ald_DH_CS_GLU"/>
</dbReference>
<gene>
    <name evidence="8" type="ORF">GCM10007160_42660</name>
</gene>
<feature type="active site" evidence="5">
    <location>
        <position position="254"/>
    </location>
</feature>
<evidence type="ECO:0000256" key="6">
    <source>
        <dbReference type="RuleBase" id="RU003345"/>
    </source>
</evidence>
<dbReference type="Proteomes" id="UP000653056">
    <property type="component" value="Unassembled WGS sequence"/>
</dbReference>
<dbReference type="SUPFAM" id="SSF53720">
    <property type="entry name" value="ALDH-like"/>
    <property type="match status" value="1"/>
</dbReference>
<protein>
    <submittedName>
        <fullName evidence="8">Betaine-aldehyde dehydrogenase</fullName>
    </submittedName>
</protein>
<evidence type="ECO:0000259" key="7">
    <source>
        <dbReference type="Pfam" id="PF00171"/>
    </source>
</evidence>
<dbReference type="CDD" id="cd07110">
    <property type="entry name" value="ALDH_F10_BADH"/>
    <property type="match status" value="1"/>
</dbReference>
<dbReference type="PANTHER" id="PTHR43860:SF2">
    <property type="entry name" value="BETAINE ALDEHYDE DEHYDROGENASE-RELATED"/>
    <property type="match status" value="1"/>
</dbReference>
<dbReference type="PROSITE" id="PS00070">
    <property type="entry name" value="ALDEHYDE_DEHYDR_CYS"/>
    <property type="match status" value="1"/>
</dbReference>
<name>A0ABQ2ZF19_9GAMM</name>